<dbReference type="OrthoDB" id="2752001at2759"/>
<protein>
    <recommendedName>
        <fullName evidence="1">HNH nuclease domain-containing protein</fullName>
    </recommendedName>
</protein>
<dbReference type="STRING" id="5643.A0A060SNZ4"/>
<accession>A0A060SNZ4</accession>
<dbReference type="Pfam" id="PF13391">
    <property type="entry name" value="HNH_2"/>
    <property type="match status" value="1"/>
</dbReference>
<dbReference type="InterPro" id="IPR003615">
    <property type="entry name" value="HNH_nuc"/>
</dbReference>
<dbReference type="AlphaFoldDB" id="A0A060SNZ4"/>
<gene>
    <name evidence="2" type="ORF">BN946_scf184876.g3</name>
</gene>
<dbReference type="Proteomes" id="UP000029665">
    <property type="component" value="Unassembled WGS sequence"/>
</dbReference>
<comment type="caution">
    <text evidence="2">The sequence shown here is derived from an EMBL/GenBank/DDBJ whole genome shotgun (WGS) entry which is preliminary data.</text>
</comment>
<sequence length="584" mass="65153">MGLNERAPRPDIIFPVEIWSQILQYVHASTGQKAFAPMVRISRGIRPEAETVLYRAPFVFTTAHAVSFGATIAACPRLALAVRSLIISPYSHASQDVYTDAIVPALHKLTRLSSLYVYVDTSHVGRGHCALSLLRGVSIPLKSIRGMSFSLDDDNVEVLDQFPDLEEIHVRSQDVQGFHSLSRLHLPKLRILETDFASLRGMTAPPGRVTHLSISKALNHASLVDTLKLFGTNLVSLGIRRALEEYEGRMYPTAAFPWEKFTSLKYLYIEDAGRSALYIPEEATDFDSHRPPTLETLVWKPAWTQGSMRSASTFADGDTQGARRRDIRRFARAALLNWPSLRAVLYGWQLSDMMKVQIGRGASIAIEQHVVHGPLDPPGGQIQTLLRDDCRCMATGHVDLPSSQLYPDIEPAPMRSSLRTECCHVFPESLGKLGARDADRNAAVRKELSSSKIHRWENVMTLTANTHRLLDDLELWSEAVQGKEHCYRVNAPILRGTASSVPSEVPFVAHRGLSLRNPEWLRIHAPCARVAHMCGAREYMDLAIRRMEETRVLAEEGSEGSVETLMYAMSFAQLVPPLLAPTQR</sequence>
<evidence type="ECO:0000313" key="2">
    <source>
        <dbReference type="EMBL" id="CDO76110.1"/>
    </source>
</evidence>
<name>A0A060SNZ4_PYCCI</name>
<proteinExistence type="predicted"/>
<feature type="domain" description="HNH nuclease" evidence="1">
    <location>
        <begin position="392"/>
        <end position="472"/>
    </location>
</feature>
<organism evidence="2 3">
    <name type="scientific">Pycnoporus cinnabarinus</name>
    <name type="common">Cinnabar-red polypore</name>
    <name type="synonym">Trametes cinnabarina</name>
    <dbReference type="NCBI Taxonomy" id="5643"/>
    <lineage>
        <taxon>Eukaryota</taxon>
        <taxon>Fungi</taxon>
        <taxon>Dikarya</taxon>
        <taxon>Basidiomycota</taxon>
        <taxon>Agaricomycotina</taxon>
        <taxon>Agaricomycetes</taxon>
        <taxon>Polyporales</taxon>
        <taxon>Polyporaceae</taxon>
        <taxon>Trametes</taxon>
    </lineage>
</organism>
<dbReference type="EMBL" id="CCBP010000338">
    <property type="protein sequence ID" value="CDO76110.1"/>
    <property type="molecule type" value="Genomic_DNA"/>
</dbReference>
<dbReference type="HOGENOM" id="CLU_467027_0_0_1"/>
<evidence type="ECO:0000259" key="1">
    <source>
        <dbReference type="Pfam" id="PF13391"/>
    </source>
</evidence>
<evidence type="ECO:0000313" key="3">
    <source>
        <dbReference type="Proteomes" id="UP000029665"/>
    </source>
</evidence>
<keyword evidence="3" id="KW-1185">Reference proteome</keyword>
<reference evidence="2" key="1">
    <citation type="submission" date="2014-01" db="EMBL/GenBank/DDBJ databases">
        <title>The genome of the white-rot fungus Pycnoporus cinnabarinus: a basidiomycete model with a versatile arsenal for lignocellulosic biomass breakdown.</title>
        <authorList>
            <person name="Levasseur A."/>
            <person name="Lomascolo A."/>
            <person name="Ruiz-Duenas F.J."/>
            <person name="Uzan E."/>
            <person name="Piumi F."/>
            <person name="Kues U."/>
            <person name="Ram A.F.J."/>
            <person name="Murat C."/>
            <person name="Haon M."/>
            <person name="Benoit I."/>
            <person name="Arfi Y."/>
            <person name="Chevret D."/>
            <person name="Drula E."/>
            <person name="Kwon M.J."/>
            <person name="Gouret P."/>
            <person name="Lesage-Meessen L."/>
            <person name="Lombard V."/>
            <person name="Mariette J."/>
            <person name="Noirot C."/>
            <person name="Park J."/>
            <person name="Patyshakuliyeva A."/>
            <person name="Wieneger R.A.B."/>
            <person name="Wosten H.A.B."/>
            <person name="Martin F."/>
            <person name="Coutinho P.M."/>
            <person name="de Vries R."/>
            <person name="Martinez A.T."/>
            <person name="Klopp C."/>
            <person name="Pontarotti P."/>
            <person name="Henrissat B."/>
            <person name="Record E."/>
        </authorList>
    </citation>
    <scope>NUCLEOTIDE SEQUENCE [LARGE SCALE GENOMIC DNA]</scope>
    <source>
        <strain evidence="2">BRFM137</strain>
    </source>
</reference>